<feature type="transmembrane region" description="Helical" evidence="8">
    <location>
        <begin position="195"/>
        <end position="217"/>
    </location>
</feature>
<evidence type="ECO:0000313" key="12">
    <source>
        <dbReference type="Proteomes" id="UP001549321"/>
    </source>
</evidence>
<keyword evidence="3" id="KW-0808">Transferase</keyword>
<comment type="caution">
    <text evidence="11">The sequence shown here is derived from an EMBL/GenBank/DDBJ whole genome shotgun (WGS) entry which is preliminary data.</text>
</comment>
<keyword evidence="7" id="KW-0902">Two-component regulatory system</keyword>
<feature type="transmembrane region" description="Helical" evidence="8">
    <location>
        <begin position="261"/>
        <end position="280"/>
    </location>
</feature>
<evidence type="ECO:0000256" key="9">
    <source>
        <dbReference type="SAM" id="SignalP"/>
    </source>
</evidence>
<dbReference type="InterPro" id="IPR011622">
    <property type="entry name" value="7TMR_DISM_rcpt_extracell_dom2"/>
</dbReference>
<sequence>MLLLLALASGTLSAFAEEDHVTEKAVLVDPDASFTIEQAVTGTFVPEPSILTGGYTKAAHWLRLDIRAADEGGELILRIRPTFLDEVTLFWQDPERPGEWSREQTGDRTPFHERGVAAVPLAFRIQPAPAGSTYYLRLETTSSSVLDVHAYEPVVAERLDRHFTVVMIFYLAIMLWVLLSAAGELVNGRDIALHWFLVSQPVYILYTLAITGMLTPFLPEALSYYVDEFTSVMVCLVALTSLLFHRALVLPFAPHFVARGMLNALILLDVIAVGFVLVGIPQPGLQLNAIVMMLVAPTLIFLAFSARRDALPGRTWLRIVYTGLTLALVFTNGHYLGLMKATQWSLESSLLMGLCSALAMFLLLYLRASARRRQIQEAKLQLSLAQQRLELQNDQMEMKRQFLAMLTHEIKTPLSVARLALVSMKGEGEPRRLIETAIDNMNDIVDRCSYADRLEHGQLRLHREPFDMEALLHEVAARSSEPERLELHPGAVAAVETDRALLEVLLDNLVDNALKYSPPQSPVAIRIEPGEDNGDRSVGIAVENWPAAALPDPDRLFDKYYRGPGAHRKSGSGLGLYIVQGIARLLGGAMAHEVVEGKVRFSLRLPC</sequence>
<feature type="transmembrane region" description="Helical" evidence="8">
    <location>
        <begin position="316"/>
        <end position="336"/>
    </location>
</feature>
<keyword evidence="8" id="KW-0472">Membrane</keyword>
<keyword evidence="9" id="KW-0732">Signal</keyword>
<dbReference type="InterPro" id="IPR036890">
    <property type="entry name" value="HATPase_C_sf"/>
</dbReference>
<keyword evidence="4" id="KW-0547">Nucleotide-binding</keyword>
<dbReference type="SUPFAM" id="SSF47384">
    <property type="entry name" value="Homodimeric domain of signal transducing histidine kinase"/>
    <property type="match status" value="1"/>
</dbReference>
<protein>
    <recommendedName>
        <fullName evidence="2">histidine kinase</fullName>
        <ecNumber evidence="2">2.7.13.3</ecNumber>
    </recommendedName>
</protein>
<dbReference type="RefSeq" id="WP_354551066.1">
    <property type="nucleotide sequence ID" value="NZ_JBEPSM010000001.1"/>
</dbReference>
<evidence type="ECO:0000256" key="6">
    <source>
        <dbReference type="ARBA" id="ARBA00022840"/>
    </source>
</evidence>
<feature type="transmembrane region" description="Helical" evidence="8">
    <location>
        <begin position="163"/>
        <end position="183"/>
    </location>
</feature>
<feature type="transmembrane region" description="Helical" evidence="8">
    <location>
        <begin position="348"/>
        <end position="366"/>
    </location>
</feature>
<dbReference type="Gene3D" id="2.60.40.2380">
    <property type="match status" value="1"/>
</dbReference>
<dbReference type="Pfam" id="PF00512">
    <property type="entry name" value="HisKA"/>
    <property type="match status" value="1"/>
</dbReference>
<evidence type="ECO:0000256" key="5">
    <source>
        <dbReference type="ARBA" id="ARBA00022777"/>
    </source>
</evidence>
<dbReference type="Pfam" id="PF02518">
    <property type="entry name" value="HATPase_c"/>
    <property type="match status" value="1"/>
</dbReference>
<feature type="signal peptide" evidence="9">
    <location>
        <begin position="1"/>
        <end position="16"/>
    </location>
</feature>
<feature type="chain" id="PRO_5047497870" description="histidine kinase" evidence="9">
    <location>
        <begin position="17"/>
        <end position="607"/>
    </location>
</feature>
<dbReference type="Pfam" id="PF07696">
    <property type="entry name" value="7TMR-DISMED2"/>
    <property type="match status" value="1"/>
</dbReference>
<evidence type="ECO:0000259" key="10">
    <source>
        <dbReference type="PROSITE" id="PS50109"/>
    </source>
</evidence>
<dbReference type="GO" id="GO:0016301">
    <property type="term" value="F:kinase activity"/>
    <property type="evidence" value="ECO:0007669"/>
    <property type="project" value="UniProtKB-KW"/>
</dbReference>
<keyword evidence="8" id="KW-1133">Transmembrane helix</keyword>
<keyword evidence="12" id="KW-1185">Reference proteome</keyword>
<dbReference type="SMART" id="SM00388">
    <property type="entry name" value="HisKA"/>
    <property type="match status" value="1"/>
</dbReference>
<feature type="transmembrane region" description="Helical" evidence="8">
    <location>
        <begin position="286"/>
        <end position="304"/>
    </location>
</feature>
<reference evidence="11 12" key="1">
    <citation type="submission" date="2024-06" db="EMBL/GenBank/DDBJ databases">
        <title>Sorghum-associated microbial communities from plants grown in Nebraska, USA.</title>
        <authorList>
            <person name="Schachtman D."/>
        </authorList>
    </citation>
    <scope>NUCLEOTIDE SEQUENCE [LARGE SCALE GENOMIC DNA]</scope>
    <source>
        <strain evidence="11 12">3207</strain>
    </source>
</reference>
<accession>A0ABV2R0V4</accession>
<dbReference type="PANTHER" id="PTHR42878">
    <property type="entry name" value="TWO-COMPONENT HISTIDINE KINASE"/>
    <property type="match status" value="1"/>
</dbReference>
<dbReference type="SMART" id="SM00387">
    <property type="entry name" value="HATPase_c"/>
    <property type="match status" value="1"/>
</dbReference>
<dbReference type="InterPro" id="IPR036097">
    <property type="entry name" value="HisK_dim/P_sf"/>
</dbReference>
<dbReference type="InterPro" id="IPR005467">
    <property type="entry name" value="His_kinase_dom"/>
</dbReference>
<evidence type="ECO:0000256" key="7">
    <source>
        <dbReference type="ARBA" id="ARBA00023012"/>
    </source>
</evidence>
<evidence type="ECO:0000256" key="1">
    <source>
        <dbReference type="ARBA" id="ARBA00000085"/>
    </source>
</evidence>
<evidence type="ECO:0000256" key="8">
    <source>
        <dbReference type="SAM" id="Phobius"/>
    </source>
</evidence>
<dbReference type="Proteomes" id="UP001549321">
    <property type="component" value="Unassembled WGS sequence"/>
</dbReference>
<feature type="domain" description="Histidine kinase" evidence="10">
    <location>
        <begin position="405"/>
        <end position="607"/>
    </location>
</feature>
<evidence type="ECO:0000313" key="11">
    <source>
        <dbReference type="EMBL" id="MET4634378.1"/>
    </source>
</evidence>
<dbReference type="PROSITE" id="PS50109">
    <property type="entry name" value="HIS_KIN"/>
    <property type="match status" value="1"/>
</dbReference>
<dbReference type="InterPro" id="IPR050351">
    <property type="entry name" value="BphY/WalK/GraS-like"/>
</dbReference>
<evidence type="ECO:0000256" key="3">
    <source>
        <dbReference type="ARBA" id="ARBA00022679"/>
    </source>
</evidence>
<dbReference type="InterPro" id="IPR003661">
    <property type="entry name" value="HisK_dim/P_dom"/>
</dbReference>
<comment type="catalytic activity">
    <reaction evidence="1">
        <text>ATP + protein L-histidine = ADP + protein N-phospho-L-histidine.</text>
        <dbReference type="EC" id="2.7.13.3"/>
    </reaction>
</comment>
<keyword evidence="5 11" id="KW-0418">Kinase</keyword>
<dbReference type="CDD" id="cd00082">
    <property type="entry name" value="HisKA"/>
    <property type="match status" value="1"/>
</dbReference>
<keyword evidence="8" id="KW-0812">Transmembrane</keyword>
<dbReference type="EMBL" id="JBEPSM010000001">
    <property type="protein sequence ID" value="MET4634378.1"/>
    <property type="molecule type" value="Genomic_DNA"/>
</dbReference>
<evidence type="ECO:0000256" key="4">
    <source>
        <dbReference type="ARBA" id="ARBA00022741"/>
    </source>
</evidence>
<dbReference type="EC" id="2.7.13.3" evidence="2"/>
<dbReference type="Gene3D" id="1.10.287.130">
    <property type="match status" value="1"/>
</dbReference>
<proteinExistence type="predicted"/>
<name>A0ABV2R0V4_9HYPH</name>
<dbReference type="InterPro" id="IPR003594">
    <property type="entry name" value="HATPase_dom"/>
</dbReference>
<dbReference type="PANTHER" id="PTHR42878:SF7">
    <property type="entry name" value="SENSOR HISTIDINE KINASE GLRK"/>
    <property type="match status" value="1"/>
</dbReference>
<organism evidence="11 12">
    <name type="scientific">Kaistia defluvii</name>
    <dbReference type="NCBI Taxonomy" id="410841"/>
    <lineage>
        <taxon>Bacteria</taxon>
        <taxon>Pseudomonadati</taxon>
        <taxon>Pseudomonadota</taxon>
        <taxon>Alphaproteobacteria</taxon>
        <taxon>Hyphomicrobiales</taxon>
        <taxon>Kaistiaceae</taxon>
        <taxon>Kaistia</taxon>
    </lineage>
</organism>
<dbReference type="Gene3D" id="3.30.565.10">
    <property type="entry name" value="Histidine kinase-like ATPase, C-terminal domain"/>
    <property type="match status" value="1"/>
</dbReference>
<keyword evidence="6" id="KW-0067">ATP-binding</keyword>
<evidence type="ECO:0000256" key="2">
    <source>
        <dbReference type="ARBA" id="ARBA00012438"/>
    </source>
</evidence>
<gene>
    <name evidence="11" type="ORF">ABIE08_002291</name>
</gene>
<feature type="transmembrane region" description="Helical" evidence="8">
    <location>
        <begin position="229"/>
        <end position="249"/>
    </location>
</feature>
<dbReference type="SUPFAM" id="SSF55874">
    <property type="entry name" value="ATPase domain of HSP90 chaperone/DNA topoisomerase II/histidine kinase"/>
    <property type="match status" value="1"/>
</dbReference>